<dbReference type="Gene3D" id="3.30.450.40">
    <property type="match status" value="1"/>
</dbReference>
<dbReference type="InterPro" id="IPR042070">
    <property type="entry name" value="PucR_C-HTH_sf"/>
</dbReference>
<dbReference type="InterPro" id="IPR003018">
    <property type="entry name" value="GAF"/>
</dbReference>
<dbReference type="EMBL" id="BIFT01000002">
    <property type="protein sequence ID" value="GCE31056.1"/>
    <property type="molecule type" value="Genomic_DNA"/>
</dbReference>
<dbReference type="PANTHER" id="PTHR33744">
    <property type="entry name" value="CARBOHYDRATE DIACID REGULATOR"/>
    <property type="match status" value="1"/>
</dbReference>
<comment type="similarity">
    <text evidence="1">Belongs to the CdaR family.</text>
</comment>
<dbReference type="InterPro" id="IPR029016">
    <property type="entry name" value="GAF-like_dom_sf"/>
</dbReference>
<dbReference type="Pfam" id="PF13556">
    <property type="entry name" value="HTH_30"/>
    <property type="match status" value="1"/>
</dbReference>
<name>A0A402BIB4_9CHLR</name>
<dbReference type="InterPro" id="IPR041522">
    <property type="entry name" value="CdaR_GGDEF"/>
</dbReference>
<accession>A0A402BIB4</accession>
<dbReference type="PANTHER" id="PTHR33744:SF1">
    <property type="entry name" value="DNA-BINDING TRANSCRIPTIONAL ACTIVATOR ADER"/>
    <property type="match status" value="1"/>
</dbReference>
<dbReference type="SUPFAM" id="SSF55781">
    <property type="entry name" value="GAF domain-like"/>
    <property type="match status" value="1"/>
</dbReference>
<dbReference type="SMART" id="SM00065">
    <property type="entry name" value="GAF"/>
    <property type="match status" value="1"/>
</dbReference>
<gene>
    <name evidence="3" type="ORF">KDA_65400</name>
</gene>
<protein>
    <recommendedName>
        <fullName evidence="2">GAF domain-containing protein</fullName>
    </recommendedName>
</protein>
<feature type="domain" description="GAF" evidence="2">
    <location>
        <begin position="56"/>
        <end position="203"/>
    </location>
</feature>
<dbReference type="Pfam" id="PF17853">
    <property type="entry name" value="GGDEF_2"/>
    <property type="match status" value="1"/>
</dbReference>
<evidence type="ECO:0000259" key="2">
    <source>
        <dbReference type="SMART" id="SM00065"/>
    </source>
</evidence>
<comment type="caution">
    <text evidence="3">The sequence shown here is derived from an EMBL/GenBank/DDBJ whole genome shotgun (WGS) entry which is preliminary data.</text>
</comment>
<dbReference type="Proteomes" id="UP000287171">
    <property type="component" value="Unassembled WGS sequence"/>
</dbReference>
<dbReference type="Pfam" id="PF01590">
    <property type="entry name" value="GAF"/>
    <property type="match status" value="1"/>
</dbReference>
<evidence type="ECO:0000313" key="3">
    <source>
        <dbReference type="EMBL" id="GCE31056.1"/>
    </source>
</evidence>
<dbReference type="OrthoDB" id="143422at2"/>
<dbReference type="InterPro" id="IPR025736">
    <property type="entry name" value="PucR_C-HTH_dom"/>
</dbReference>
<keyword evidence="4" id="KW-1185">Reference proteome</keyword>
<sequence length="493" mass="55734">MKTHGLAQKEMLASLSLAETVYTQSPQLVYSSAEKQQPDLHAVLFKLVNTITLPLRLPEMLHLLTEMIVQSLDIDLCMIMLRGQANDILRQCASHPEIPTSNIQKQHLRISPTLWEHLRTFTLQGCLPILTSQEAVQLNPLQENAYKTFISIPLCVGNECLGLLNCYTQRELDYDRDEQLILNTIANQTALAIKHRRYVEEDIIAQNNLIRLFVDDLLAGKAEAEAILQRRAYIVGFDLAKSHVVAVVELSEVTETVDDKNVSNTTGQEKSLHYNTALTRIKQSLQALYPGVLIDEREAGLVCLLPCDSDLTLEYLNTQLEPLIKANRQESYVSISIGIGTCCQAISNYSRSYAEASEALQVGSCFKTDLHCTHFAELGAYRYLYPFAQTQELSDQYQDCILAVLRYDLRKKTNLLDTLEVYLECGGNIAKTACTLDVHRNTLLQRISRIQKLCALDIDHMPYRLPLLMALKVYRLRAHQLHSNETVETSIPL</sequence>
<dbReference type="AlphaFoldDB" id="A0A402BIB4"/>
<reference evidence="4" key="1">
    <citation type="submission" date="2018-12" db="EMBL/GenBank/DDBJ databases">
        <title>Tengunoibacter tsumagoiensis gen. nov., sp. nov., Dictyobacter kobayashii sp. nov., D. alpinus sp. nov., and D. joshuensis sp. nov. and description of Dictyobacteraceae fam. nov. within the order Ktedonobacterales isolated from Tengu-no-mugimeshi.</title>
        <authorList>
            <person name="Wang C.M."/>
            <person name="Zheng Y."/>
            <person name="Sakai Y."/>
            <person name="Toyoda A."/>
            <person name="Minakuchi Y."/>
            <person name="Abe K."/>
            <person name="Yokota A."/>
            <person name="Yabe S."/>
        </authorList>
    </citation>
    <scope>NUCLEOTIDE SEQUENCE [LARGE SCALE GENOMIC DNA]</scope>
    <source>
        <strain evidence="4">Uno16</strain>
    </source>
</reference>
<dbReference type="RefSeq" id="WP_126631066.1">
    <property type="nucleotide sequence ID" value="NZ_BIFT01000002.1"/>
</dbReference>
<evidence type="ECO:0000313" key="4">
    <source>
        <dbReference type="Proteomes" id="UP000287171"/>
    </source>
</evidence>
<evidence type="ECO:0000256" key="1">
    <source>
        <dbReference type="ARBA" id="ARBA00006754"/>
    </source>
</evidence>
<organism evidence="3 4">
    <name type="scientific">Dictyobacter alpinus</name>
    <dbReference type="NCBI Taxonomy" id="2014873"/>
    <lineage>
        <taxon>Bacteria</taxon>
        <taxon>Bacillati</taxon>
        <taxon>Chloroflexota</taxon>
        <taxon>Ktedonobacteria</taxon>
        <taxon>Ktedonobacterales</taxon>
        <taxon>Dictyobacteraceae</taxon>
        <taxon>Dictyobacter</taxon>
    </lineage>
</organism>
<proteinExistence type="inferred from homology"/>
<dbReference type="InterPro" id="IPR051448">
    <property type="entry name" value="CdaR-like_regulators"/>
</dbReference>
<dbReference type="Gene3D" id="1.10.10.2840">
    <property type="entry name" value="PucR C-terminal helix-turn-helix domain"/>
    <property type="match status" value="1"/>
</dbReference>